<dbReference type="Gene3D" id="3.30.420.380">
    <property type="match status" value="1"/>
</dbReference>
<proteinExistence type="predicted"/>
<dbReference type="STRING" id="562729.RNAN_1301"/>
<protein>
    <recommendedName>
        <fullName evidence="3">MSHA biogenesis protein MshI</fullName>
    </recommendedName>
</protein>
<dbReference type="RefSeq" id="WP_008219910.1">
    <property type="nucleotide sequence ID" value="NZ_BAFK01000005.1"/>
</dbReference>
<dbReference type="AlphaFoldDB" id="I1DWA1"/>
<dbReference type="EMBL" id="BAFK01000005">
    <property type="protein sequence ID" value="GAB58329.1"/>
    <property type="molecule type" value="Genomic_DNA"/>
</dbReference>
<evidence type="ECO:0000313" key="2">
    <source>
        <dbReference type="Proteomes" id="UP000004374"/>
    </source>
</evidence>
<sequence length="303" mass="33388">MLKKILQRFHLSTDPPSQLALHLGSSTLALAELSTGRISHCQQYSYQQGQLANELSRLLTGVSKQTQLQLILAPEFYQVVQLDKPALTDAEMLQALPWQIKDLVSIAPEDIIADYIDLPGSGNSAAKINAVAASAAGLQQLLKPIHEAGINLTAIMPEEWLAGRLVTAGTQATMLVIHQPEQEVLIQIVRNGELYFSRRTRGFSRLHLASAGELADGTLDRLQLELQRSMDYFESQLKQPPVRDIFLLMSEADSMCELFRQSGFSRVQPLPLPAIANTLSSEKLLHCWPAVTALTGIAQESQQ</sequence>
<gene>
    <name evidence="1" type="ORF">RNAN_1301</name>
</gene>
<dbReference type="Proteomes" id="UP000004374">
    <property type="component" value="Unassembled WGS sequence"/>
</dbReference>
<dbReference type="OrthoDB" id="5296002at2"/>
<dbReference type="SUPFAM" id="SSF53067">
    <property type="entry name" value="Actin-like ATPase domain"/>
    <property type="match status" value="1"/>
</dbReference>
<organism evidence="1 2">
    <name type="scientific">Rheinheimera nanhaiensis E407-8</name>
    <dbReference type="NCBI Taxonomy" id="562729"/>
    <lineage>
        <taxon>Bacteria</taxon>
        <taxon>Pseudomonadati</taxon>
        <taxon>Pseudomonadota</taxon>
        <taxon>Gammaproteobacteria</taxon>
        <taxon>Chromatiales</taxon>
        <taxon>Chromatiaceae</taxon>
        <taxon>Rheinheimera</taxon>
    </lineage>
</organism>
<name>I1DWA1_9GAMM</name>
<evidence type="ECO:0008006" key="3">
    <source>
        <dbReference type="Google" id="ProtNLM"/>
    </source>
</evidence>
<keyword evidence="2" id="KW-1185">Reference proteome</keyword>
<dbReference type="InterPro" id="IPR043129">
    <property type="entry name" value="ATPase_NBD"/>
</dbReference>
<comment type="caution">
    <text evidence="1">The sequence shown here is derived from an EMBL/GenBank/DDBJ whole genome shotgun (WGS) entry which is preliminary data.</text>
</comment>
<reference evidence="1 2" key="1">
    <citation type="journal article" date="2012" name="J. Bacteriol.">
        <title>Genome Sequence of the Protease-Producing Bacterium Rheinheimera nanhaiensis E407-8T, Isolated from Deep-Sea Sediment of the South China Sea.</title>
        <authorList>
            <person name="Zhang X.-Y."/>
            <person name="Zhang Y.-J."/>
            <person name="Qin Q.-L."/>
            <person name="Xie B.-B."/>
            <person name="Chen X.-L."/>
            <person name="Zhou B.-C."/>
            <person name="Zhang Y.-Z."/>
        </authorList>
    </citation>
    <scope>NUCLEOTIDE SEQUENCE [LARGE SCALE GENOMIC DNA]</scope>
    <source>
        <strain evidence="1 2">E407-8</strain>
    </source>
</reference>
<evidence type="ECO:0000313" key="1">
    <source>
        <dbReference type="EMBL" id="GAB58329.1"/>
    </source>
</evidence>
<accession>I1DWA1</accession>